<protein>
    <submittedName>
        <fullName evidence="2">Protein N-acetyltransferase, RimJ/RimL family</fullName>
    </submittedName>
</protein>
<organism evidence="2 3">
    <name type="scientific">Alkalicoccus daliensis</name>
    <dbReference type="NCBI Taxonomy" id="745820"/>
    <lineage>
        <taxon>Bacteria</taxon>
        <taxon>Bacillati</taxon>
        <taxon>Bacillota</taxon>
        <taxon>Bacilli</taxon>
        <taxon>Bacillales</taxon>
        <taxon>Bacillaceae</taxon>
        <taxon>Alkalicoccus</taxon>
    </lineage>
</organism>
<gene>
    <name evidence="2" type="ORF">SAMN04488053_101272</name>
</gene>
<keyword evidence="2" id="KW-0808">Transferase</keyword>
<feature type="domain" description="N-acetyltransferase" evidence="1">
    <location>
        <begin position="1"/>
        <end position="164"/>
    </location>
</feature>
<evidence type="ECO:0000259" key="1">
    <source>
        <dbReference type="PROSITE" id="PS51186"/>
    </source>
</evidence>
<dbReference type="SUPFAM" id="SSF55729">
    <property type="entry name" value="Acyl-CoA N-acyltransferases (Nat)"/>
    <property type="match status" value="1"/>
</dbReference>
<evidence type="ECO:0000313" key="2">
    <source>
        <dbReference type="EMBL" id="SDN25869.1"/>
    </source>
</evidence>
<dbReference type="AlphaFoldDB" id="A0A1G9ZWT8"/>
<dbReference type="STRING" id="745820.SAMN04488053_101272"/>
<dbReference type="GO" id="GO:0016747">
    <property type="term" value="F:acyltransferase activity, transferring groups other than amino-acyl groups"/>
    <property type="evidence" value="ECO:0007669"/>
    <property type="project" value="InterPro"/>
</dbReference>
<evidence type="ECO:0000313" key="3">
    <source>
        <dbReference type="Proteomes" id="UP000198778"/>
    </source>
</evidence>
<dbReference type="CDD" id="cd04301">
    <property type="entry name" value="NAT_SF"/>
    <property type="match status" value="1"/>
</dbReference>
<dbReference type="Gene3D" id="3.40.630.30">
    <property type="match status" value="1"/>
</dbReference>
<dbReference type="RefSeq" id="WP_090839823.1">
    <property type="nucleotide sequence ID" value="NZ_FNIL01000001.1"/>
</dbReference>
<accession>A0A1G9ZWT8</accession>
<dbReference type="Pfam" id="PF00583">
    <property type="entry name" value="Acetyltransf_1"/>
    <property type="match status" value="1"/>
</dbReference>
<dbReference type="InterPro" id="IPR000182">
    <property type="entry name" value="GNAT_dom"/>
</dbReference>
<dbReference type="PROSITE" id="PS51186">
    <property type="entry name" value="GNAT"/>
    <property type="match status" value="1"/>
</dbReference>
<reference evidence="3" key="1">
    <citation type="submission" date="2016-10" db="EMBL/GenBank/DDBJ databases">
        <authorList>
            <person name="Varghese N."/>
            <person name="Submissions S."/>
        </authorList>
    </citation>
    <scope>NUCLEOTIDE SEQUENCE [LARGE SCALE GENOMIC DNA]</scope>
    <source>
        <strain evidence="3">CGMCC 1.10369</strain>
    </source>
</reference>
<proteinExistence type="predicted"/>
<keyword evidence="3" id="KW-1185">Reference proteome</keyword>
<dbReference type="InterPro" id="IPR016181">
    <property type="entry name" value="Acyl_CoA_acyltransferase"/>
</dbReference>
<dbReference type="Proteomes" id="UP000198778">
    <property type="component" value="Unassembled WGS sequence"/>
</dbReference>
<sequence length="172" mass="19580">MIREAALSDAGQFISLLHEIQRSGWIIQNVQDPLENEEKMKDYIMSYQRDKGSGIYLYIDNGTAVGYLIITISKNKMKRHCGLLEGGVQKNFRRKGIGDALLKEICHTAEDNNIKKLEVNVMSHNANALKVLYKNGFCKEGEKINSLQVNNRFINEIILGKWISPEKYSSSQ</sequence>
<dbReference type="OrthoDB" id="9773249at2"/>
<dbReference type="EMBL" id="FNIL01000001">
    <property type="protein sequence ID" value="SDN25869.1"/>
    <property type="molecule type" value="Genomic_DNA"/>
</dbReference>
<name>A0A1G9ZWT8_9BACI</name>